<accession>A0A382AR45</accession>
<organism evidence="1">
    <name type="scientific">marine metagenome</name>
    <dbReference type="NCBI Taxonomy" id="408172"/>
    <lineage>
        <taxon>unclassified sequences</taxon>
        <taxon>metagenomes</taxon>
        <taxon>ecological metagenomes</taxon>
    </lineage>
</organism>
<dbReference type="AlphaFoldDB" id="A0A382AR45"/>
<protein>
    <submittedName>
        <fullName evidence="1">Uncharacterized protein</fullName>
    </submittedName>
</protein>
<sequence length="34" mass="4224">MKREYQTGYGLIYLRQGKVEFLLIFYRYLCDQSK</sequence>
<dbReference type="EMBL" id="UINC01026439">
    <property type="protein sequence ID" value="SVB03889.1"/>
    <property type="molecule type" value="Genomic_DNA"/>
</dbReference>
<reference evidence="1" key="1">
    <citation type="submission" date="2018-05" db="EMBL/GenBank/DDBJ databases">
        <authorList>
            <person name="Lanie J.A."/>
            <person name="Ng W.-L."/>
            <person name="Kazmierczak K.M."/>
            <person name="Andrzejewski T.M."/>
            <person name="Davidsen T.M."/>
            <person name="Wayne K.J."/>
            <person name="Tettelin H."/>
            <person name="Glass J.I."/>
            <person name="Rusch D."/>
            <person name="Podicherti R."/>
            <person name="Tsui H.-C.T."/>
            <person name="Winkler M.E."/>
        </authorList>
    </citation>
    <scope>NUCLEOTIDE SEQUENCE</scope>
</reference>
<evidence type="ECO:0000313" key="1">
    <source>
        <dbReference type="EMBL" id="SVB03889.1"/>
    </source>
</evidence>
<name>A0A382AR45_9ZZZZ</name>
<proteinExistence type="predicted"/>
<gene>
    <name evidence="1" type="ORF">METZ01_LOCUS156743</name>
</gene>
<feature type="non-terminal residue" evidence="1">
    <location>
        <position position="34"/>
    </location>
</feature>